<dbReference type="EMBL" id="CACVBM020000011">
    <property type="protein sequence ID" value="CAA7012977.1"/>
    <property type="molecule type" value="Genomic_DNA"/>
</dbReference>
<protein>
    <submittedName>
        <fullName evidence="1">Uncharacterized protein</fullName>
    </submittedName>
</protein>
<dbReference type="AlphaFoldDB" id="A0A6D2HEA0"/>
<comment type="caution">
    <text evidence="1">The sequence shown here is derived from an EMBL/GenBank/DDBJ whole genome shotgun (WGS) entry which is preliminary data.</text>
</comment>
<name>A0A6D2HEA0_9BRAS</name>
<gene>
    <name evidence="1" type="ORF">MERR_LOCUS211</name>
</gene>
<dbReference type="OrthoDB" id="10606150at2759"/>
<sequence length="76" mass="8221">MIGDDYTNTEIYSLEEVVTALPIKAGTDFVVSVPGVRFEDMGYDKVSVTVFDENEAILCVNFKPPERSTASAAVSA</sequence>
<evidence type="ECO:0000313" key="1">
    <source>
        <dbReference type="EMBL" id="CAA7012977.1"/>
    </source>
</evidence>
<proteinExistence type="predicted"/>
<dbReference type="Proteomes" id="UP000467841">
    <property type="component" value="Unassembled WGS sequence"/>
</dbReference>
<keyword evidence="2" id="KW-1185">Reference proteome</keyword>
<reference evidence="1" key="1">
    <citation type="submission" date="2020-01" db="EMBL/GenBank/DDBJ databases">
        <authorList>
            <person name="Mishra B."/>
        </authorList>
    </citation>
    <scope>NUCLEOTIDE SEQUENCE [LARGE SCALE GENOMIC DNA]</scope>
</reference>
<accession>A0A6D2HEA0</accession>
<evidence type="ECO:0000313" key="2">
    <source>
        <dbReference type="Proteomes" id="UP000467841"/>
    </source>
</evidence>
<organism evidence="1 2">
    <name type="scientific">Microthlaspi erraticum</name>
    <dbReference type="NCBI Taxonomy" id="1685480"/>
    <lineage>
        <taxon>Eukaryota</taxon>
        <taxon>Viridiplantae</taxon>
        <taxon>Streptophyta</taxon>
        <taxon>Embryophyta</taxon>
        <taxon>Tracheophyta</taxon>
        <taxon>Spermatophyta</taxon>
        <taxon>Magnoliopsida</taxon>
        <taxon>eudicotyledons</taxon>
        <taxon>Gunneridae</taxon>
        <taxon>Pentapetalae</taxon>
        <taxon>rosids</taxon>
        <taxon>malvids</taxon>
        <taxon>Brassicales</taxon>
        <taxon>Brassicaceae</taxon>
        <taxon>Coluteocarpeae</taxon>
        <taxon>Microthlaspi</taxon>
    </lineage>
</organism>